<dbReference type="InterPro" id="IPR018060">
    <property type="entry name" value="HTH_AraC"/>
</dbReference>
<dbReference type="InterPro" id="IPR037923">
    <property type="entry name" value="HTH-like"/>
</dbReference>
<proteinExistence type="predicted"/>
<gene>
    <name evidence="5" type="ORF">FCN18_10160</name>
</gene>
<dbReference type="EMBL" id="SWMS01000004">
    <property type="protein sequence ID" value="TKG71846.1"/>
    <property type="molecule type" value="Genomic_DNA"/>
</dbReference>
<reference evidence="5 6" key="1">
    <citation type="journal article" date="2015" name="Antonie Van Leeuwenhoek">
        <title>Prauserella endophytica sp. nov., an endophytic actinobacterium isolated from Tamarix taklamakanensis.</title>
        <authorList>
            <person name="Liu J.M."/>
            <person name="Habden X."/>
            <person name="Guo L."/>
            <person name="Tuo L."/>
            <person name="Jiang Z.K."/>
            <person name="Liu S.W."/>
            <person name="Liu X.F."/>
            <person name="Chen L."/>
            <person name="Li R.F."/>
            <person name="Zhang Y.Q."/>
            <person name="Sun C.H."/>
        </authorList>
    </citation>
    <scope>NUCLEOTIDE SEQUENCE [LARGE SCALE GENOMIC DNA]</scope>
    <source>
        <strain evidence="5 6">CGMCC 4.7182</strain>
    </source>
</reference>
<evidence type="ECO:0000313" key="5">
    <source>
        <dbReference type="EMBL" id="TKG71846.1"/>
    </source>
</evidence>
<evidence type="ECO:0000259" key="4">
    <source>
        <dbReference type="PROSITE" id="PS01124"/>
    </source>
</evidence>
<dbReference type="SUPFAM" id="SSF46689">
    <property type="entry name" value="Homeodomain-like"/>
    <property type="match status" value="2"/>
</dbReference>
<dbReference type="InterPro" id="IPR009057">
    <property type="entry name" value="Homeodomain-like_sf"/>
</dbReference>
<protein>
    <submittedName>
        <fullName evidence="5">AraC family transcriptional regulator</fullName>
    </submittedName>
</protein>
<dbReference type="Pfam" id="PF12833">
    <property type="entry name" value="HTH_18"/>
    <property type="match status" value="1"/>
</dbReference>
<keyword evidence="6" id="KW-1185">Reference proteome</keyword>
<dbReference type="SMART" id="SM00342">
    <property type="entry name" value="HTH_ARAC"/>
    <property type="match status" value="1"/>
</dbReference>
<dbReference type="Pfam" id="PF02311">
    <property type="entry name" value="AraC_binding"/>
    <property type="match status" value="1"/>
</dbReference>
<feature type="domain" description="HTH araC/xylS-type" evidence="4">
    <location>
        <begin position="168"/>
        <end position="265"/>
    </location>
</feature>
<comment type="caution">
    <text evidence="5">The sequence shown here is derived from an EMBL/GenBank/DDBJ whole genome shotgun (WGS) entry which is preliminary data.</text>
</comment>
<dbReference type="PANTHER" id="PTHR46796:SF2">
    <property type="entry name" value="TRANSCRIPTIONAL REGULATORY PROTEIN"/>
    <property type="match status" value="1"/>
</dbReference>
<dbReference type="Proteomes" id="UP000309992">
    <property type="component" value="Unassembled WGS sequence"/>
</dbReference>
<dbReference type="RefSeq" id="WP_137094627.1">
    <property type="nucleotide sequence ID" value="NZ_SWMS01000004.1"/>
</dbReference>
<accession>A0ABY2S8P0</accession>
<evidence type="ECO:0000256" key="3">
    <source>
        <dbReference type="ARBA" id="ARBA00023163"/>
    </source>
</evidence>
<dbReference type="PROSITE" id="PS01124">
    <property type="entry name" value="HTH_ARAC_FAMILY_2"/>
    <property type="match status" value="1"/>
</dbReference>
<dbReference type="Gene3D" id="1.10.10.60">
    <property type="entry name" value="Homeodomain-like"/>
    <property type="match status" value="1"/>
</dbReference>
<keyword evidence="2" id="KW-0238">DNA-binding</keyword>
<dbReference type="InterPro" id="IPR050204">
    <property type="entry name" value="AraC_XylS_family_regulators"/>
</dbReference>
<evidence type="ECO:0000256" key="1">
    <source>
        <dbReference type="ARBA" id="ARBA00023015"/>
    </source>
</evidence>
<keyword evidence="3" id="KW-0804">Transcription</keyword>
<organism evidence="5 6">
    <name type="scientific">Prauserella endophytica</name>
    <dbReference type="NCBI Taxonomy" id="1592324"/>
    <lineage>
        <taxon>Bacteria</taxon>
        <taxon>Bacillati</taxon>
        <taxon>Actinomycetota</taxon>
        <taxon>Actinomycetes</taxon>
        <taxon>Pseudonocardiales</taxon>
        <taxon>Pseudonocardiaceae</taxon>
        <taxon>Prauserella</taxon>
        <taxon>Prauserella coralliicola group</taxon>
    </lineage>
</organism>
<name>A0ABY2S8P0_9PSEU</name>
<evidence type="ECO:0000256" key="2">
    <source>
        <dbReference type="ARBA" id="ARBA00023125"/>
    </source>
</evidence>
<dbReference type="SUPFAM" id="SSF51215">
    <property type="entry name" value="Regulatory protein AraC"/>
    <property type="match status" value="1"/>
</dbReference>
<dbReference type="InterPro" id="IPR003313">
    <property type="entry name" value="AraC-bd"/>
</dbReference>
<evidence type="ECO:0000313" key="6">
    <source>
        <dbReference type="Proteomes" id="UP000309992"/>
    </source>
</evidence>
<keyword evidence="1" id="KW-0805">Transcription regulation</keyword>
<sequence>MGSGDDARYWRHPGVAGVDLLRARFVRHAFARHSHETFAIGVVESGAEELRIGSAVERVTTGGTVLLNPEVVHTGAPAHADGWTYRVLYLPVAELVSFTGIRGTPAFTEQLTYDRDTAAAVLAAHRAAESPDRLAAGTLLDLLLARLWHAHGSRTPTASPRAGRRDAELVRQVLLERMAGPPPLAELAAEFGTSRFALQRAFRARFGLPPHAYLNQHRVRTARSLLARGVPPAEVAVTVGFVDQAHLSRHFTRIVGVPPGAYARAHERTSRGRRSRLA</sequence>
<dbReference type="PANTHER" id="PTHR46796">
    <property type="entry name" value="HTH-TYPE TRANSCRIPTIONAL ACTIVATOR RHAS-RELATED"/>
    <property type="match status" value="1"/>
</dbReference>